<comment type="subunit">
    <text evidence="10">The 26S proteasome consists of a 20S proteasome core and two 19S regulatory subunits. The 20S proteasome core is a barrel-shaped complex made of 28 subunits that are arranged in four stacked rings. The two outer rings are each formed by seven alpha subunits, and the two inner rings are formed by seven beta subunits. The proteolytic activity is exerted by three beta-subunits PSMB5, PSMB6 and PSMB7. Directly interacts with POMP. Interacts with ABCB1 and TAP1.</text>
</comment>
<dbReference type="GO" id="GO:0005654">
    <property type="term" value="C:nucleoplasm"/>
    <property type="evidence" value="ECO:0007669"/>
    <property type="project" value="UniProtKB-ARBA"/>
</dbReference>
<evidence type="ECO:0000256" key="5">
    <source>
        <dbReference type="ARBA" id="ARBA00022698"/>
    </source>
</evidence>
<dbReference type="InterPro" id="IPR001353">
    <property type="entry name" value="Proteasome_sua/b"/>
</dbReference>
<proteinExistence type="inferred from homology"/>
<keyword evidence="3 12" id="KW-0963">Cytoplasm</keyword>
<comment type="catalytic activity">
    <reaction evidence="1">
        <text>Cleavage of peptide bonds with very broad specificity.</text>
        <dbReference type="EC" id="3.4.25.1"/>
    </reaction>
</comment>
<evidence type="ECO:0000256" key="10">
    <source>
        <dbReference type="ARBA" id="ARBA00046629"/>
    </source>
</evidence>
<dbReference type="PRINTS" id="PR00141">
    <property type="entry name" value="PROTEASOME"/>
</dbReference>
<dbReference type="InterPro" id="IPR029055">
    <property type="entry name" value="Ntn_hydrolases_N"/>
</dbReference>
<dbReference type="AlphaFoldDB" id="A0AAV7K061"/>
<reference evidence="13 14" key="1">
    <citation type="journal article" date="2023" name="BMC Biol.">
        <title>The compact genome of the sponge Oopsacas minuta (Hexactinellida) is lacking key metazoan core genes.</title>
        <authorList>
            <person name="Santini S."/>
            <person name="Schenkelaars Q."/>
            <person name="Jourda C."/>
            <person name="Duchesne M."/>
            <person name="Belahbib H."/>
            <person name="Rocher C."/>
            <person name="Selva M."/>
            <person name="Riesgo A."/>
            <person name="Vervoort M."/>
            <person name="Leys S.P."/>
            <person name="Kodjabachian L."/>
            <person name="Le Bivic A."/>
            <person name="Borchiellini C."/>
            <person name="Claverie J.M."/>
            <person name="Renard E."/>
        </authorList>
    </citation>
    <scope>NUCLEOTIDE SEQUENCE [LARGE SCALE GENOMIC DNA]</scope>
    <source>
        <strain evidence="13">SPO-2</strain>
    </source>
</reference>
<evidence type="ECO:0000256" key="4">
    <source>
        <dbReference type="ARBA" id="ARBA00022670"/>
    </source>
</evidence>
<evidence type="ECO:0000256" key="2">
    <source>
        <dbReference type="ARBA" id="ARBA00003802"/>
    </source>
</evidence>
<dbReference type="EMBL" id="JAKMXF010000233">
    <property type="protein sequence ID" value="KAI6654099.1"/>
    <property type="molecule type" value="Genomic_DNA"/>
</dbReference>
<keyword evidence="4" id="KW-0645">Protease</keyword>
<feature type="active site" description="Nucleophile" evidence="11">
    <location>
        <position position="79"/>
    </location>
</feature>
<evidence type="ECO:0000256" key="1">
    <source>
        <dbReference type="ARBA" id="ARBA00001198"/>
    </source>
</evidence>
<evidence type="ECO:0000256" key="6">
    <source>
        <dbReference type="ARBA" id="ARBA00022801"/>
    </source>
</evidence>
<keyword evidence="6" id="KW-0378">Hydrolase</keyword>
<evidence type="ECO:0000256" key="9">
    <source>
        <dbReference type="ARBA" id="ARBA00023242"/>
    </source>
</evidence>
<gene>
    <name evidence="13" type="ORF">LOD99_2945</name>
</gene>
<name>A0AAV7K061_9METZ</name>
<evidence type="ECO:0000313" key="13">
    <source>
        <dbReference type="EMBL" id="KAI6654099.1"/>
    </source>
</evidence>
<comment type="function">
    <text evidence="12">Component of the proteasome, a multicatalytic proteinase complex which is characterized by its ability to cleave peptides with Arg, Phe, Tyr, Leu, and Glu adjacent to the leaving group at neutral or slightly basic pH. The proteasome has an ATP-dependent proteolytic activity.</text>
</comment>
<dbReference type="SUPFAM" id="SSF56235">
    <property type="entry name" value="N-terminal nucleophile aminohydrolases (Ntn hydrolases)"/>
    <property type="match status" value="1"/>
</dbReference>
<evidence type="ECO:0000256" key="7">
    <source>
        <dbReference type="ARBA" id="ARBA00022942"/>
    </source>
</evidence>
<dbReference type="Proteomes" id="UP001165289">
    <property type="component" value="Unassembled WGS sequence"/>
</dbReference>
<comment type="function">
    <text evidence="2">Component of the 20S core proteasome complex involved in the proteolytic degradation of most intracellular proteins. This complex plays numerous essential roles within the cell by associating with different regulatory particles. Associated with two 19S regulatory particles, forms the 26S proteasome and thus participates in the ATP-dependent degradation of ubiquitinated proteins. The 26S proteasome plays a key role in the maintenance of protein homeostasis by removing misfolded or damaged proteins that could impair cellular functions, and by removing proteins whose functions are no longer required. Associated with the PA200 or PA28, the 20S proteasome mediates ubiquitin-independent protein degradation. This type of proteolysis is required in several pathways including spermatogenesis (20S-PA200 complex) or generation of a subset of MHC class I-presented antigenic peptides (20S-PA28 complex). Within the 20S core complex, PSMB5 displays a chymotrypsin-like activity.</text>
</comment>
<dbReference type="CDD" id="cd03761">
    <property type="entry name" value="proteasome_beta_type_5"/>
    <property type="match status" value="1"/>
</dbReference>
<comment type="caution">
    <text evidence="13">The sequence shown here is derived from an EMBL/GenBank/DDBJ whole genome shotgun (WGS) entry which is preliminary data.</text>
</comment>
<dbReference type="PANTHER" id="PTHR32194">
    <property type="entry name" value="METALLOPROTEASE TLDD"/>
    <property type="match status" value="1"/>
</dbReference>
<dbReference type="GO" id="GO:0005737">
    <property type="term" value="C:cytoplasm"/>
    <property type="evidence" value="ECO:0007669"/>
    <property type="project" value="UniProtKB-SubCell"/>
</dbReference>
<dbReference type="PROSITE" id="PS00854">
    <property type="entry name" value="PROTEASOME_BETA_1"/>
    <property type="match status" value="1"/>
</dbReference>
<protein>
    <recommendedName>
        <fullName evidence="12">Proteasome subunit beta</fullName>
    </recommendedName>
</protein>
<dbReference type="Gene3D" id="3.60.20.10">
    <property type="entry name" value="Glutamine Phosphoribosylpyrophosphate, subunit 1, domain 1"/>
    <property type="match status" value="1"/>
</dbReference>
<keyword evidence="9 12" id="KW-0539">Nucleus</keyword>
<keyword evidence="5" id="KW-0888">Threonine protease</keyword>
<dbReference type="GO" id="GO:0051603">
    <property type="term" value="P:proteolysis involved in protein catabolic process"/>
    <property type="evidence" value="ECO:0007669"/>
    <property type="project" value="InterPro"/>
</dbReference>
<evidence type="ECO:0000256" key="11">
    <source>
        <dbReference type="PIRSR" id="PIRSR600243-1"/>
    </source>
</evidence>
<accession>A0AAV7K061</accession>
<dbReference type="InterPro" id="IPR023333">
    <property type="entry name" value="Proteasome_suB-type"/>
</dbReference>
<dbReference type="InterPro" id="IPR000243">
    <property type="entry name" value="Pept_T1A_subB"/>
</dbReference>
<dbReference type="PROSITE" id="PS51476">
    <property type="entry name" value="PROTEASOME_BETA_2"/>
    <property type="match status" value="1"/>
</dbReference>
<dbReference type="Pfam" id="PF00227">
    <property type="entry name" value="Proteasome"/>
    <property type="match status" value="1"/>
</dbReference>
<evidence type="ECO:0000313" key="14">
    <source>
        <dbReference type="Proteomes" id="UP001165289"/>
    </source>
</evidence>
<evidence type="ECO:0000256" key="8">
    <source>
        <dbReference type="ARBA" id="ARBA00023145"/>
    </source>
</evidence>
<keyword evidence="14" id="KW-1185">Reference proteome</keyword>
<dbReference type="GO" id="GO:0004298">
    <property type="term" value="F:threonine-type endopeptidase activity"/>
    <property type="evidence" value="ECO:0007669"/>
    <property type="project" value="UniProtKB-KW"/>
</dbReference>
<dbReference type="PANTHER" id="PTHR32194:SF3">
    <property type="entry name" value="PROTEASOME SUBUNIT BETA"/>
    <property type="match status" value="1"/>
</dbReference>
<comment type="subunit">
    <text evidence="12">Component of the proteasome complex.</text>
</comment>
<dbReference type="GO" id="GO:0005839">
    <property type="term" value="C:proteasome core complex"/>
    <property type="evidence" value="ECO:0007669"/>
    <property type="project" value="InterPro"/>
</dbReference>
<sequence length="284" mass="31709">MCSVSQFYSTRGIHDIDDKYKSRPDELEAILPIIPTSSLYTQPFQVPPGHDPATYLTQLAAIPSENGDNVPEIKFDHGTTTLAFKYKNGVIVAVDSRATAGAWIASQTVKKVIEINPYLLGTMAGGAADCSYWERRLARECRLYQLRNKERISVAAASKVLSNFLYYYKGMGLSVGTMICGWDTKGPGLYYVDTDGTRMTHHVFSVGSGSVYAYGVLDAGLKWDLTDEQAYDLGRRSIYHATYRDAYSGGVVNLYHMKETGWIKISQDNVMDLHYKYADEKIAQ</sequence>
<comment type="similarity">
    <text evidence="12">Belongs to the peptidase T1B family.</text>
</comment>
<dbReference type="FunFam" id="3.60.20.10:FF:000030">
    <property type="entry name" value="Proteasome subunit beta"/>
    <property type="match status" value="1"/>
</dbReference>
<evidence type="ECO:0000256" key="12">
    <source>
        <dbReference type="RuleBase" id="RU004203"/>
    </source>
</evidence>
<keyword evidence="8" id="KW-0865">Zymogen</keyword>
<keyword evidence="7 12" id="KW-0647">Proteasome</keyword>
<dbReference type="InterPro" id="IPR016050">
    <property type="entry name" value="Proteasome_bsu_CS"/>
</dbReference>
<evidence type="ECO:0000256" key="3">
    <source>
        <dbReference type="ARBA" id="ARBA00022490"/>
    </source>
</evidence>
<comment type="subcellular location">
    <subcellularLocation>
        <location evidence="12">Cytoplasm</location>
    </subcellularLocation>
    <subcellularLocation>
        <location evidence="12">Nucleus</location>
    </subcellularLocation>
</comment>
<organism evidence="13 14">
    <name type="scientific">Oopsacas minuta</name>
    <dbReference type="NCBI Taxonomy" id="111878"/>
    <lineage>
        <taxon>Eukaryota</taxon>
        <taxon>Metazoa</taxon>
        <taxon>Porifera</taxon>
        <taxon>Hexactinellida</taxon>
        <taxon>Hexasterophora</taxon>
        <taxon>Lyssacinosida</taxon>
        <taxon>Leucopsacidae</taxon>
        <taxon>Oopsacas</taxon>
    </lineage>
</organism>